<evidence type="ECO:0000313" key="3">
    <source>
        <dbReference type="RefSeq" id="XP_032809682.1"/>
    </source>
</evidence>
<dbReference type="AlphaFoldDB" id="A0AAJ7T1T1"/>
<dbReference type="InterPro" id="IPR013761">
    <property type="entry name" value="SAM/pointed_sf"/>
</dbReference>
<protein>
    <submittedName>
        <fullName evidence="3">Uncharacterized protein LOC116942174</fullName>
    </submittedName>
</protein>
<dbReference type="SMART" id="SM00185">
    <property type="entry name" value="ARM"/>
    <property type="match status" value="3"/>
</dbReference>
<dbReference type="SUPFAM" id="SSF52200">
    <property type="entry name" value="Toll/Interleukin receptor TIR domain"/>
    <property type="match status" value="1"/>
</dbReference>
<dbReference type="GeneID" id="116942174"/>
<dbReference type="Gene3D" id="3.40.50.10140">
    <property type="entry name" value="Toll/interleukin-1 receptor homology (TIR) domain"/>
    <property type="match status" value="1"/>
</dbReference>
<dbReference type="PANTHER" id="PTHR46270">
    <property type="entry name" value="ARMADILLO-TYPE FOLD-RELATED"/>
    <property type="match status" value="1"/>
</dbReference>
<dbReference type="SUPFAM" id="SSF48371">
    <property type="entry name" value="ARM repeat"/>
    <property type="match status" value="1"/>
</dbReference>
<accession>A0AAJ7T1T1</accession>
<dbReference type="KEGG" id="pmrn:116942174"/>
<dbReference type="SUPFAM" id="SSF47769">
    <property type="entry name" value="SAM/Pointed domain"/>
    <property type="match status" value="1"/>
</dbReference>
<keyword evidence="2" id="KW-1185">Reference proteome</keyword>
<sequence>MGDIQEEIREILNSLKGLESFACDECMELMKQLCSVYWEHEESRGVICDVLTDENSEEIFMKALLELSGKGLMKDNSVWFPAYYVLNAVWNFSDASLQLAKALGKVGLIKYLLTILKHEPYRERFKQQNVHYLLKASLSILHNVAKAPANRQLFRSENAMETVIPYMSIKDNFLKVVAIMLLGYIIDESEAELIMDKSNAISIMVGMLNKAIENGRYKGFTAEELTEALSLIATSEKNKQKIHDEGAVPIMVQLMRSGKSKEQRFAAKVVWQISFDEEIRTVLQKDEELLQQLEELSSSQDKDVAAVAEGALWVINNKGSEKSRQNQAVKDGGACTNHIMISYQWDYQAVLIQVKDRLKSQGFRVWMDVEQMEGSTLQAMAEAVENAAVVLVCCSQKYKESPSCRTEAEYTFQLHKPVIPLMMERKYRPDGWLGIIVGAKLWMDFGTNTNFEQNFNKLVKELHGRGRDSEGDTMDGPVKAAASSSLSATLVQPRGAAIEKLQAWGSTDVARWLTESGLESCLALFSSYDGRLLLRLLEIRKESPEFFFRSLKRDMGFSSMREILIFVDAVEKLEL</sequence>
<dbReference type="GO" id="GO:0007165">
    <property type="term" value="P:signal transduction"/>
    <property type="evidence" value="ECO:0007669"/>
    <property type="project" value="InterPro"/>
</dbReference>
<organism evidence="2 3">
    <name type="scientific">Petromyzon marinus</name>
    <name type="common">Sea lamprey</name>
    <dbReference type="NCBI Taxonomy" id="7757"/>
    <lineage>
        <taxon>Eukaryota</taxon>
        <taxon>Metazoa</taxon>
        <taxon>Chordata</taxon>
        <taxon>Craniata</taxon>
        <taxon>Vertebrata</taxon>
        <taxon>Cyclostomata</taxon>
        <taxon>Hyperoartia</taxon>
        <taxon>Petromyzontiformes</taxon>
        <taxon>Petromyzontidae</taxon>
        <taxon>Petromyzon</taxon>
    </lineage>
</organism>
<feature type="domain" description="TIR" evidence="1">
    <location>
        <begin position="339"/>
        <end position="459"/>
    </location>
</feature>
<dbReference type="InterPro" id="IPR016024">
    <property type="entry name" value="ARM-type_fold"/>
</dbReference>
<dbReference type="Gene3D" id="1.25.10.10">
    <property type="entry name" value="Leucine-rich Repeat Variant"/>
    <property type="match status" value="1"/>
</dbReference>
<gene>
    <name evidence="3" type="primary">LOC116942174</name>
</gene>
<name>A0AAJ7T1T1_PETMA</name>
<proteinExistence type="predicted"/>
<dbReference type="InterPro" id="IPR011989">
    <property type="entry name" value="ARM-like"/>
</dbReference>
<evidence type="ECO:0000313" key="2">
    <source>
        <dbReference type="Proteomes" id="UP001318040"/>
    </source>
</evidence>
<reference evidence="3" key="1">
    <citation type="submission" date="2025-08" db="UniProtKB">
        <authorList>
            <consortium name="RefSeq"/>
        </authorList>
    </citation>
    <scope>IDENTIFICATION</scope>
    <source>
        <tissue evidence="3">Sperm</tissue>
    </source>
</reference>
<dbReference type="Gene3D" id="1.10.150.50">
    <property type="entry name" value="Transcription Factor, Ets-1"/>
    <property type="match status" value="1"/>
</dbReference>
<dbReference type="InterPro" id="IPR000157">
    <property type="entry name" value="TIR_dom"/>
</dbReference>
<dbReference type="RefSeq" id="XP_032809682.1">
    <property type="nucleotide sequence ID" value="XM_032953791.1"/>
</dbReference>
<dbReference type="Pfam" id="PF13676">
    <property type="entry name" value="TIR_2"/>
    <property type="match status" value="1"/>
</dbReference>
<dbReference type="InterPro" id="IPR035897">
    <property type="entry name" value="Toll_tir_struct_dom_sf"/>
</dbReference>
<dbReference type="Proteomes" id="UP001318040">
    <property type="component" value="Chromosome 13"/>
</dbReference>
<dbReference type="PANTHER" id="PTHR46270:SF2">
    <property type="entry name" value="TIR DOMAIN-CONTAINING PROTEIN"/>
    <property type="match status" value="1"/>
</dbReference>
<evidence type="ECO:0000259" key="1">
    <source>
        <dbReference type="Pfam" id="PF13676"/>
    </source>
</evidence>
<dbReference type="InterPro" id="IPR000225">
    <property type="entry name" value="Armadillo"/>
</dbReference>